<accession>A0ABT8YHI3</accession>
<dbReference type="Gene3D" id="3.30.450.20">
    <property type="entry name" value="PAS domain"/>
    <property type="match status" value="2"/>
</dbReference>
<protein>
    <submittedName>
        <fullName evidence="10">Methyl-accepting chemotaxis protein</fullName>
    </submittedName>
</protein>
<dbReference type="InterPro" id="IPR000727">
    <property type="entry name" value="T_SNARE_dom"/>
</dbReference>
<dbReference type="RefSeq" id="WP_304375093.1">
    <property type="nucleotide sequence ID" value="NZ_JAUOZU010000003.1"/>
</dbReference>
<keyword evidence="3" id="KW-0807">Transducer</keyword>
<dbReference type="SUPFAM" id="SSF55785">
    <property type="entry name" value="PYP-like sensor domain (PAS domain)"/>
    <property type="match status" value="1"/>
</dbReference>
<reference evidence="10" key="2">
    <citation type="submission" date="2023-07" db="EMBL/GenBank/DDBJ databases">
        <authorList>
            <person name="Shen H."/>
        </authorList>
    </citation>
    <scope>NUCLEOTIDE SEQUENCE</scope>
    <source>
        <strain evidence="10">TNR-22</strain>
    </source>
</reference>
<dbReference type="CDD" id="cd00130">
    <property type="entry name" value="PAS"/>
    <property type="match status" value="1"/>
</dbReference>
<evidence type="ECO:0000259" key="5">
    <source>
        <dbReference type="PROSITE" id="PS50111"/>
    </source>
</evidence>
<dbReference type="PANTHER" id="PTHR43531">
    <property type="entry name" value="PROTEIN ICFG"/>
    <property type="match status" value="1"/>
</dbReference>
<evidence type="ECO:0000256" key="2">
    <source>
        <dbReference type="ARBA" id="ARBA00029447"/>
    </source>
</evidence>
<keyword evidence="1" id="KW-0145">Chemotaxis</keyword>
<dbReference type="Pfam" id="PF08448">
    <property type="entry name" value="PAS_4"/>
    <property type="match status" value="1"/>
</dbReference>
<name>A0ABT8YHI3_9HYPH</name>
<dbReference type="Proteomes" id="UP001174932">
    <property type="component" value="Unassembled WGS sequence"/>
</dbReference>
<sequence length="576" mass="62480">MITDKNLNIIYINEAVRSLLKEVEADLKRELPRFDMATIVGSNIDIFHKNPAHQRGMLASLSKPLKATIKVGGHSFDLVVAPLTSGNRNDGFVVEWANASDRLQNIDYRNQMEAISRVQAIIEFSPEGQVITANDNFLKALGYRLDEITGKHHSMFVDKDYASSPDYQRFWSELNAGRPQIAEFERVGKGGKRVVINASYNPIFDERGKVAKVVKFATDVTERVHAVNEIGRGLIELAAGRLDININQAFAPDFESLRTNFNNAARQLRETLTSVSDSISEIDAGTRNISNSASDLSHRTEQQAASLEETAAALDEITANVTSSSKRTEEAREVATEANRNAIKSAEVAAHAEEAMSRIEASSQQISNIIGVIDEIAFQTNLLALNAGVEAARAGEAGKGFAVVAQEVRELAQRSAQAAKEIKELIRNSSTEVGNGVQLVREVGQALNQIGGFIQQINGHMEAISTSAREQSTGLSEVNSAVNQMDQVTQQNAAMVEETNAAGVTLAGETDKLRTLIDHFSLGNRSAAPARHAPARPVPAGRQASSTPVASPARQLQKRAASAMNARPASDSWEEF</sequence>
<feature type="domain" description="HAMP" evidence="9">
    <location>
        <begin position="221"/>
        <end position="273"/>
    </location>
</feature>
<feature type="domain" description="PAS" evidence="6">
    <location>
        <begin position="104"/>
        <end position="151"/>
    </location>
</feature>
<evidence type="ECO:0000256" key="4">
    <source>
        <dbReference type="SAM" id="MobiDB-lite"/>
    </source>
</evidence>
<dbReference type="Pfam" id="PF00015">
    <property type="entry name" value="MCPsignal"/>
    <property type="match status" value="1"/>
</dbReference>
<dbReference type="PROSITE" id="PS50885">
    <property type="entry name" value="HAMP"/>
    <property type="match status" value="1"/>
</dbReference>
<feature type="domain" description="T-SNARE coiled-coil homology" evidence="8">
    <location>
        <begin position="269"/>
        <end position="331"/>
    </location>
</feature>
<dbReference type="InterPro" id="IPR000700">
    <property type="entry name" value="PAS-assoc_C"/>
</dbReference>
<feature type="domain" description="PAC" evidence="7">
    <location>
        <begin position="180"/>
        <end position="232"/>
    </location>
</feature>
<dbReference type="NCBIfam" id="TIGR00229">
    <property type="entry name" value="sensory_box"/>
    <property type="match status" value="1"/>
</dbReference>
<dbReference type="InterPro" id="IPR000014">
    <property type="entry name" value="PAS"/>
</dbReference>
<evidence type="ECO:0000259" key="6">
    <source>
        <dbReference type="PROSITE" id="PS50112"/>
    </source>
</evidence>
<dbReference type="PROSITE" id="PS50111">
    <property type="entry name" value="CHEMOTAXIS_TRANSDUC_2"/>
    <property type="match status" value="1"/>
</dbReference>
<feature type="region of interest" description="Disordered" evidence="4">
    <location>
        <begin position="525"/>
        <end position="576"/>
    </location>
</feature>
<dbReference type="SMART" id="SM00283">
    <property type="entry name" value="MA"/>
    <property type="match status" value="1"/>
</dbReference>
<evidence type="ECO:0000313" key="11">
    <source>
        <dbReference type="Proteomes" id="UP001174932"/>
    </source>
</evidence>
<dbReference type="EMBL" id="JAUOZU010000003">
    <property type="protein sequence ID" value="MDO6963132.1"/>
    <property type="molecule type" value="Genomic_DNA"/>
</dbReference>
<dbReference type="InterPro" id="IPR013656">
    <property type="entry name" value="PAS_4"/>
</dbReference>
<keyword evidence="11" id="KW-1185">Reference proteome</keyword>
<gene>
    <name evidence="10" type="ORF">Q4481_04135</name>
</gene>
<proteinExistence type="inferred from homology"/>
<dbReference type="InterPro" id="IPR001610">
    <property type="entry name" value="PAC"/>
</dbReference>
<reference evidence="10" key="1">
    <citation type="journal article" date="2015" name="Int. J. Syst. Evol. Microbiol.">
        <title>Rhizobium alvei sp. nov., isolated from a freshwater river.</title>
        <authorList>
            <person name="Sheu S.Y."/>
            <person name="Huang H.W."/>
            <person name="Young C.C."/>
            <person name="Chen W.M."/>
        </authorList>
    </citation>
    <scope>NUCLEOTIDE SEQUENCE</scope>
    <source>
        <strain evidence="10">TNR-22</strain>
    </source>
</reference>
<evidence type="ECO:0000259" key="8">
    <source>
        <dbReference type="PROSITE" id="PS50192"/>
    </source>
</evidence>
<evidence type="ECO:0000259" key="9">
    <source>
        <dbReference type="PROSITE" id="PS50885"/>
    </source>
</evidence>
<comment type="similarity">
    <text evidence="2">Belongs to the methyl-accepting chemotaxis (MCP) protein family.</text>
</comment>
<dbReference type="PROSITE" id="PS50112">
    <property type="entry name" value="PAS"/>
    <property type="match status" value="1"/>
</dbReference>
<dbReference type="InterPro" id="IPR051310">
    <property type="entry name" value="MCP_chemotaxis"/>
</dbReference>
<dbReference type="PROSITE" id="PS50192">
    <property type="entry name" value="T_SNARE"/>
    <property type="match status" value="1"/>
</dbReference>
<dbReference type="InterPro" id="IPR004089">
    <property type="entry name" value="MCPsignal_dom"/>
</dbReference>
<dbReference type="InterPro" id="IPR035965">
    <property type="entry name" value="PAS-like_dom_sf"/>
</dbReference>
<evidence type="ECO:0000256" key="3">
    <source>
        <dbReference type="PROSITE-ProRule" id="PRU00284"/>
    </source>
</evidence>
<dbReference type="CDD" id="cd11386">
    <property type="entry name" value="MCP_signal"/>
    <property type="match status" value="1"/>
</dbReference>
<organism evidence="10 11">
    <name type="scientific">Rhizobium alvei</name>
    <dbReference type="NCBI Taxonomy" id="1132659"/>
    <lineage>
        <taxon>Bacteria</taxon>
        <taxon>Pseudomonadati</taxon>
        <taxon>Pseudomonadota</taxon>
        <taxon>Alphaproteobacteria</taxon>
        <taxon>Hyphomicrobiales</taxon>
        <taxon>Rhizobiaceae</taxon>
        <taxon>Rhizobium/Agrobacterium group</taxon>
        <taxon>Rhizobium</taxon>
    </lineage>
</organism>
<dbReference type="InterPro" id="IPR003660">
    <property type="entry name" value="HAMP_dom"/>
</dbReference>
<dbReference type="SMART" id="SM00086">
    <property type="entry name" value="PAC"/>
    <property type="match status" value="1"/>
</dbReference>
<comment type="caution">
    <text evidence="10">The sequence shown here is derived from an EMBL/GenBank/DDBJ whole genome shotgun (WGS) entry which is preliminary data.</text>
</comment>
<dbReference type="PANTHER" id="PTHR43531:SF11">
    <property type="entry name" value="METHYL-ACCEPTING CHEMOTAXIS PROTEIN 3"/>
    <property type="match status" value="1"/>
</dbReference>
<feature type="domain" description="Methyl-accepting transducer" evidence="5">
    <location>
        <begin position="278"/>
        <end position="507"/>
    </location>
</feature>
<dbReference type="Gene3D" id="1.10.287.950">
    <property type="entry name" value="Methyl-accepting chemotaxis protein"/>
    <property type="match status" value="1"/>
</dbReference>
<evidence type="ECO:0000256" key="1">
    <source>
        <dbReference type="ARBA" id="ARBA00022500"/>
    </source>
</evidence>
<dbReference type="PRINTS" id="PR00260">
    <property type="entry name" value="CHEMTRNSDUCR"/>
</dbReference>
<evidence type="ECO:0000313" key="10">
    <source>
        <dbReference type="EMBL" id="MDO6963132.1"/>
    </source>
</evidence>
<dbReference type="SUPFAM" id="SSF58104">
    <property type="entry name" value="Methyl-accepting chemotaxis protein (MCP) signaling domain"/>
    <property type="match status" value="1"/>
</dbReference>
<dbReference type="InterPro" id="IPR004090">
    <property type="entry name" value="Chemotax_Me-accpt_rcpt"/>
</dbReference>
<dbReference type="PROSITE" id="PS50113">
    <property type="entry name" value="PAC"/>
    <property type="match status" value="1"/>
</dbReference>
<evidence type="ECO:0000259" key="7">
    <source>
        <dbReference type="PROSITE" id="PS50113"/>
    </source>
</evidence>